<proteinExistence type="predicted"/>
<dbReference type="AlphaFoldDB" id="A0A8S9KTH8"/>
<reference evidence="2" key="1">
    <citation type="submission" date="2019-12" db="EMBL/GenBank/DDBJ databases">
        <title>Genome sequencing and annotation of Brassica cretica.</title>
        <authorList>
            <person name="Studholme D.J."/>
            <person name="Sarris P.F."/>
        </authorList>
    </citation>
    <scope>NUCLEOTIDE SEQUENCE</scope>
    <source>
        <strain evidence="2">PFS-001/15</strain>
        <tissue evidence="2">Leaf</tissue>
    </source>
</reference>
<name>A0A8S9KTH8_BRACR</name>
<dbReference type="EMBL" id="QGKW02000717">
    <property type="protein sequence ID" value="KAF2597057.1"/>
    <property type="molecule type" value="Genomic_DNA"/>
</dbReference>
<feature type="region of interest" description="Disordered" evidence="1">
    <location>
        <begin position="73"/>
        <end position="106"/>
    </location>
</feature>
<comment type="caution">
    <text evidence="2">The sequence shown here is derived from an EMBL/GenBank/DDBJ whole genome shotgun (WGS) entry which is preliminary data.</text>
</comment>
<evidence type="ECO:0000313" key="3">
    <source>
        <dbReference type="Proteomes" id="UP000712281"/>
    </source>
</evidence>
<accession>A0A8S9KTH8</accession>
<feature type="compositionally biased region" description="Polar residues" evidence="1">
    <location>
        <begin position="75"/>
        <end position="89"/>
    </location>
</feature>
<organism evidence="2 3">
    <name type="scientific">Brassica cretica</name>
    <name type="common">Mustard</name>
    <dbReference type="NCBI Taxonomy" id="69181"/>
    <lineage>
        <taxon>Eukaryota</taxon>
        <taxon>Viridiplantae</taxon>
        <taxon>Streptophyta</taxon>
        <taxon>Embryophyta</taxon>
        <taxon>Tracheophyta</taxon>
        <taxon>Spermatophyta</taxon>
        <taxon>Magnoliopsida</taxon>
        <taxon>eudicotyledons</taxon>
        <taxon>Gunneridae</taxon>
        <taxon>Pentapetalae</taxon>
        <taxon>rosids</taxon>
        <taxon>malvids</taxon>
        <taxon>Brassicales</taxon>
        <taxon>Brassicaceae</taxon>
        <taxon>Brassiceae</taxon>
        <taxon>Brassica</taxon>
    </lineage>
</organism>
<sequence length="155" mass="16787">MDDLQQATRMYTSCADPTESAARKQRVLVSDAQGDMEVAPHRIINAAIATHAIQAQLLAQHMVLPPAVIPAPSEPVSNVQDQRQSTTVITGKKQGRPAKPKDKPKDMRIIPKTFVGSSSRRRILSIVQASLGTAAGSQQGRRVALEVFSCYGKML</sequence>
<gene>
    <name evidence="2" type="ORF">F2Q68_00011177</name>
</gene>
<dbReference type="Proteomes" id="UP000712281">
    <property type="component" value="Unassembled WGS sequence"/>
</dbReference>
<feature type="compositionally biased region" description="Polar residues" evidence="1">
    <location>
        <begin position="1"/>
        <end position="11"/>
    </location>
</feature>
<feature type="region of interest" description="Disordered" evidence="1">
    <location>
        <begin position="1"/>
        <end position="21"/>
    </location>
</feature>
<protein>
    <submittedName>
        <fullName evidence="2">Uncharacterized protein</fullName>
    </submittedName>
</protein>
<evidence type="ECO:0000256" key="1">
    <source>
        <dbReference type="SAM" id="MobiDB-lite"/>
    </source>
</evidence>
<evidence type="ECO:0000313" key="2">
    <source>
        <dbReference type="EMBL" id="KAF2597057.1"/>
    </source>
</evidence>